<evidence type="ECO:0000256" key="1">
    <source>
        <dbReference type="SAM" id="MobiDB-lite"/>
    </source>
</evidence>
<proteinExistence type="predicted"/>
<feature type="compositionally biased region" description="Polar residues" evidence="1">
    <location>
        <begin position="78"/>
        <end position="87"/>
    </location>
</feature>
<keyword evidence="3" id="KW-1185">Reference proteome</keyword>
<organism evidence="2 3">
    <name type="scientific">Triticum urartu</name>
    <name type="common">Red wild einkorn</name>
    <name type="synonym">Crithodium urartu</name>
    <dbReference type="NCBI Taxonomy" id="4572"/>
    <lineage>
        <taxon>Eukaryota</taxon>
        <taxon>Viridiplantae</taxon>
        <taxon>Streptophyta</taxon>
        <taxon>Embryophyta</taxon>
        <taxon>Tracheophyta</taxon>
        <taxon>Spermatophyta</taxon>
        <taxon>Magnoliopsida</taxon>
        <taxon>Liliopsida</taxon>
        <taxon>Poales</taxon>
        <taxon>Poaceae</taxon>
        <taxon>BOP clade</taxon>
        <taxon>Pooideae</taxon>
        <taxon>Triticodae</taxon>
        <taxon>Triticeae</taxon>
        <taxon>Triticinae</taxon>
        <taxon>Triticum</taxon>
    </lineage>
</organism>
<name>A0A8R7P0L5_TRIUA</name>
<evidence type="ECO:0000313" key="2">
    <source>
        <dbReference type="EnsemblPlants" id="TuG1812G0100001596.01.T02"/>
    </source>
</evidence>
<reference evidence="2" key="3">
    <citation type="submission" date="2022-06" db="UniProtKB">
        <authorList>
            <consortium name="EnsemblPlants"/>
        </authorList>
    </citation>
    <scope>IDENTIFICATION</scope>
</reference>
<dbReference type="EnsemblPlants" id="TuG1812G0100001596.01.T02">
    <property type="protein sequence ID" value="TuG1812G0100001596.01.T02"/>
    <property type="gene ID" value="TuG1812G0100001596.01"/>
</dbReference>
<dbReference type="Gramene" id="TuG1812G0100001596.01.T01">
    <property type="protein sequence ID" value="TuG1812G0100001596.01.T01"/>
    <property type="gene ID" value="TuG1812G0100001596.01"/>
</dbReference>
<accession>A0A8R7P0L5</accession>
<reference evidence="3" key="1">
    <citation type="journal article" date="2013" name="Nature">
        <title>Draft genome of the wheat A-genome progenitor Triticum urartu.</title>
        <authorList>
            <person name="Ling H.Q."/>
            <person name="Zhao S."/>
            <person name="Liu D."/>
            <person name="Wang J."/>
            <person name="Sun H."/>
            <person name="Zhang C."/>
            <person name="Fan H."/>
            <person name="Li D."/>
            <person name="Dong L."/>
            <person name="Tao Y."/>
            <person name="Gao C."/>
            <person name="Wu H."/>
            <person name="Li Y."/>
            <person name="Cui Y."/>
            <person name="Guo X."/>
            <person name="Zheng S."/>
            <person name="Wang B."/>
            <person name="Yu K."/>
            <person name="Liang Q."/>
            <person name="Yang W."/>
            <person name="Lou X."/>
            <person name="Chen J."/>
            <person name="Feng M."/>
            <person name="Jian J."/>
            <person name="Zhang X."/>
            <person name="Luo G."/>
            <person name="Jiang Y."/>
            <person name="Liu J."/>
            <person name="Wang Z."/>
            <person name="Sha Y."/>
            <person name="Zhang B."/>
            <person name="Wu H."/>
            <person name="Tang D."/>
            <person name="Shen Q."/>
            <person name="Xue P."/>
            <person name="Zou S."/>
            <person name="Wang X."/>
            <person name="Liu X."/>
            <person name="Wang F."/>
            <person name="Yang Y."/>
            <person name="An X."/>
            <person name="Dong Z."/>
            <person name="Zhang K."/>
            <person name="Zhang X."/>
            <person name="Luo M.C."/>
            <person name="Dvorak J."/>
            <person name="Tong Y."/>
            <person name="Wang J."/>
            <person name="Yang H."/>
            <person name="Li Z."/>
            <person name="Wang D."/>
            <person name="Zhang A."/>
            <person name="Wang J."/>
        </authorList>
    </citation>
    <scope>NUCLEOTIDE SEQUENCE</scope>
    <source>
        <strain evidence="3">cv. G1812</strain>
    </source>
</reference>
<protein>
    <submittedName>
        <fullName evidence="2">Uncharacterized protein</fullName>
    </submittedName>
</protein>
<dbReference type="AlphaFoldDB" id="A0A8R7P0L5"/>
<dbReference type="EnsemblPlants" id="TuG1812G0100001596.01.T01">
    <property type="protein sequence ID" value="TuG1812G0100001596.01.T01"/>
    <property type="gene ID" value="TuG1812G0100001596.01"/>
</dbReference>
<feature type="region of interest" description="Disordered" evidence="1">
    <location>
        <begin position="1"/>
        <end position="129"/>
    </location>
</feature>
<dbReference type="Proteomes" id="UP000015106">
    <property type="component" value="Chromosome 1"/>
</dbReference>
<reference evidence="2" key="2">
    <citation type="submission" date="2018-03" db="EMBL/GenBank/DDBJ databases">
        <title>The Triticum urartu genome reveals the dynamic nature of wheat genome evolution.</title>
        <authorList>
            <person name="Ling H."/>
            <person name="Ma B."/>
            <person name="Shi X."/>
            <person name="Liu H."/>
            <person name="Dong L."/>
            <person name="Sun H."/>
            <person name="Cao Y."/>
            <person name="Gao Q."/>
            <person name="Zheng S."/>
            <person name="Li Y."/>
            <person name="Yu Y."/>
            <person name="Du H."/>
            <person name="Qi M."/>
            <person name="Li Y."/>
            <person name="Yu H."/>
            <person name="Cui Y."/>
            <person name="Wang N."/>
            <person name="Chen C."/>
            <person name="Wu H."/>
            <person name="Zhao Y."/>
            <person name="Zhang J."/>
            <person name="Li Y."/>
            <person name="Zhou W."/>
            <person name="Zhang B."/>
            <person name="Hu W."/>
            <person name="Eijk M."/>
            <person name="Tang J."/>
            <person name="Witsenboer H."/>
            <person name="Zhao S."/>
            <person name="Li Z."/>
            <person name="Zhang A."/>
            <person name="Wang D."/>
            <person name="Liang C."/>
        </authorList>
    </citation>
    <scope>NUCLEOTIDE SEQUENCE [LARGE SCALE GENOMIC DNA]</scope>
    <source>
        <strain evidence="2">cv. G1812</strain>
    </source>
</reference>
<evidence type="ECO:0000313" key="3">
    <source>
        <dbReference type="Proteomes" id="UP000015106"/>
    </source>
</evidence>
<sequence>MPPGGSHRARGQGPPPPRASGPPWRAFGQEADGEHATKPRPPPGSSRWRWRSRGSRQIRGVRARRRPAGKGRRLGRSIRSSAMSLSLQGREKMGEREKEGDEGEKERKEEREVQRQMKRNTDRSKTLCC</sequence>
<feature type="compositionally biased region" description="Basic and acidic residues" evidence="1">
    <location>
        <begin position="89"/>
        <end position="129"/>
    </location>
</feature>
<dbReference type="Gramene" id="TuG1812G0100001596.01.T02">
    <property type="protein sequence ID" value="TuG1812G0100001596.01.T02"/>
    <property type="gene ID" value="TuG1812G0100001596.01"/>
</dbReference>
<feature type="compositionally biased region" description="Basic residues" evidence="1">
    <location>
        <begin position="48"/>
        <end position="76"/>
    </location>
</feature>